<dbReference type="Gene3D" id="3.30.230.70">
    <property type="entry name" value="GHMP Kinase, N-terminal domain"/>
    <property type="match status" value="2"/>
</dbReference>
<dbReference type="InterPro" id="IPR036345">
    <property type="entry name" value="ExoRNase_PH_dom2_sf"/>
</dbReference>
<keyword evidence="2 8" id="KW-0963">Cytoplasm</keyword>
<evidence type="ECO:0000259" key="10">
    <source>
        <dbReference type="PROSITE" id="PS50126"/>
    </source>
</evidence>
<evidence type="ECO:0000256" key="9">
    <source>
        <dbReference type="SAM" id="MobiDB-lite"/>
    </source>
</evidence>
<dbReference type="SMART" id="SM00322">
    <property type="entry name" value="KH"/>
    <property type="match status" value="1"/>
</dbReference>
<keyword evidence="14" id="KW-1185">Reference proteome</keyword>
<dbReference type="InterPro" id="IPR036612">
    <property type="entry name" value="KH_dom_type_1_sf"/>
</dbReference>
<dbReference type="GO" id="GO:0006396">
    <property type="term" value="P:RNA processing"/>
    <property type="evidence" value="ECO:0007669"/>
    <property type="project" value="InterPro"/>
</dbReference>
<organism evidence="11 13">
    <name type="scientific">Ralstonia mannitolilytica</name>
    <dbReference type="NCBI Taxonomy" id="105219"/>
    <lineage>
        <taxon>Bacteria</taxon>
        <taxon>Pseudomonadati</taxon>
        <taxon>Pseudomonadota</taxon>
        <taxon>Betaproteobacteria</taxon>
        <taxon>Burkholderiales</taxon>
        <taxon>Burkholderiaceae</taxon>
        <taxon>Ralstonia</taxon>
    </lineage>
</organism>
<evidence type="ECO:0000256" key="4">
    <source>
        <dbReference type="ARBA" id="ARBA00022695"/>
    </source>
</evidence>
<dbReference type="CDD" id="cd11363">
    <property type="entry name" value="RNase_PH_PNPase_1"/>
    <property type="match status" value="1"/>
</dbReference>
<dbReference type="PROSITE" id="PS50126">
    <property type="entry name" value="S1"/>
    <property type="match status" value="1"/>
</dbReference>
<dbReference type="Pfam" id="PF03726">
    <property type="entry name" value="PNPase"/>
    <property type="match status" value="1"/>
</dbReference>
<feature type="domain" description="S1 motif" evidence="10">
    <location>
        <begin position="624"/>
        <end position="692"/>
    </location>
</feature>
<comment type="caution">
    <text evidence="11">The sequence shown here is derived from an EMBL/GenBank/DDBJ whole genome shotgun (WGS) entry which is preliminary data.</text>
</comment>
<sequence>MTMFNKVVKEFQWGGHKVRMETGEIARQASGAVLLDMEDTVVLATVVGAKNAKPGQDFFPLTVDYIEKTYAAGKIPGGFFKREGRPSENETLTSRLIDRPLRPLFPEGFYNEVQVVVHVLSMNPEVPADIPALVAASAALAVSGLPFNGPVGAARVGYKDGQYLLNPNRAQLAHSELDLVVAGTERAVLMVESEANQLSEEVMLGAVVYGHEQMQIAINAIHELVREGGKPEWDWQAAPKNEALIAKVSELGLADLQAAYQLRQKQARSQKLKEVYKSVAEKLAEAGVEADGVEVDNILFELESKIVRGQILNGEPRIDGRDTRTVRPIEIRSSVLPRAHGSALFTRGETQALVVATLGTKSDEQIIDALQGEYRDRFMLHYNMPPFATGETGRVGSPKRREIGHGRLAKRALIPVLPKEDEFAYTIRLVSEITESNGSSSMASVCGGSLALMDAGVPIKGHVAGVAMGLILEGNKFAVLTDILGDEDHLGDMDFKVAGTDAGITALQMDIKVQGITKEIMQVALAQAKEGRLHILGKMQAAMGGARTELSEHAPRMITVKINPEKIRDVIGKGGSTIQALTKETGCTIDIQEDGTITIASTSSEGMAEAKRRIEAITAEAEVGKIYNGTVLKLLDFGAIVNILPGKDGLLHISEIANERVNQVSDYVKEGQAVRVKLLSTDEKGRMRLSIKAAKAEEGDVPAAAPQAPGAGDAASQQQQQQQQQ</sequence>
<name>A0AAD2EHV2_9RALS</name>
<dbReference type="NCBIfam" id="NF008805">
    <property type="entry name" value="PRK11824.1"/>
    <property type="match status" value="1"/>
</dbReference>
<dbReference type="RefSeq" id="WP_104566724.1">
    <property type="nucleotide sequence ID" value="NZ_CATVXE010000002.1"/>
</dbReference>
<reference evidence="11 14" key="1">
    <citation type="submission" date="2023-07" db="EMBL/GenBank/DDBJ databases">
        <authorList>
            <person name="Peeters C."/>
        </authorList>
    </citation>
    <scope>NUCLEOTIDE SEQUENCE</scope>
    <source>
        <strain evidence="12 14">R-77569</strain>
        <strain evidence="11">R-77591</strain>
    </source>
</reference>
<dbReference type="SMART" id="SM00316">
    <property type="entry name" value="S1"/>
    <property type="match status" value="1"/>
</dbReference>
<comment type="similarity">
    <text evidence="1 8">Belongs to the polyribonucleotide nucleotidyltransferase family.</text>
</comment>
<dbReference type="SUPFAM" id="SSF54791">
    <property type="entry name" value="Eukaryotic type KH-domain (KH-domain type I)"/>
    <property type="match status" value="1"/>
</dbReference>
<dbReference type="FunFam" id="3.30.1370.10:FF:000001">
    <property type="entry name" value="Polyribonucleotide nucleotidyltransferase"/>
    <property type="match status" value="1"/>
</dbReference>
<dbReference type="GO" id="GO:0006402">
    <property type="term" value="P:mRNA catabolic process"/>
    <property type="evidence" value="ECO:0007669"/>
    <property type="project" value="UniProtKB-UniRule"/>
</dbReference>
<evidence type="ECO:0000256" key="5">
    <source>
        <dbReference type="ARBA" id="ARBA00022723"/>
    </source>
</evidence>
<dbReference type="CDD" id="cd11364">
    <property type="entry name" value="RNase_PH_PNPase_2"/>
    <property type="match status" value="1"/>
</dbReference>
<comment type="subcellular location">
    <subcellularLocation>
        <location evidence="8">Cytoplasm</location>
    </subcellularLocation>
</comment>
<dbReference type="Gene3D" id="2.40.50.140">
    <property type="entry name" value="Nucleic acid-binding proteins"/>
    <property type="match status" value="1"/>
</dbReference>
<dbReference type="GO" id="GO:0000287">
    <property type="term" value="F:magnesium ion binding"/>
    <property type="evidence" value="ECO:0007669"/>
    <property type="project" value="UniProtKB-UniRule"/>
</dbReference>
<evidence type="ECO:0000256" key="3">
    <source>
        <dbReference type="ARBA" id="ARBA00022679"/>
    </source>
</evidence>
<evidence type="ECO:0000313" key="12">
    <source>
        <dbReference type="EMBL" id="CAJ0855939.1"/>
    </source>
</evidence>
<dbReference type="Pfam" id="PF00575">
    <property type="entry name" value="S1"/>
    <property type="match status" value="1"/>
</dbReference>
<dbReference type="GO" id="GO:0004654">
    <property type="term" value="F:polyribonucleotide nucleotidyltransferase activity"/>
    <property type="evidence" value="ECO:0007669"/>
    <property type="project" value="UniProtKB-UniRule"/>
</dbReference>
<keyword evidence="6 8" id="KW-0460">Magnesium</keyword>
<dbReference type="EMBL" id="CAUDKV010000003">
    <property type="protein sequence ID" value="CAJ0855939.1"/>
    <property type="molecule type" value="Genomic_DNA"/>
</dbReference>
<protein>
    <recommendedName>
        <fullName evidence="8">Polyribonucleotide nucleotidyltransferase</fullName>
        <ecNumber evidence="8">2.7.7.8</ecNumber>
    </recommendedName>
    <alternativeName>
        <fullName evidence="8">Polynucleotide phosphorylase</fullName>
        <shortName evidence="8">PNPase</shortName>
    </alternativeName>
</protein>
<feature type="compositionally biased region" description="Low complexity" evidence="9">
    <location>
        <begin position="702"/>
        <end position="725"/>
    </location>
</feature>
<keyword evidence="4 8" id="KW-0548">Nucleotidyltransferase</keyword>
<dbReference type="SUPFAM" id="SSF46915">
    <property type="entry name" value="Polynucleotide phosphorylase/guanosine pentaphosphate synthase (PNPase/GPSI), domain 3"/>
    <property type="match status" value="1"/>
</dbReference>
<dbReference type="InterPro" id="IPR004087">
    <property type="entry name" value="KH_dom"/>
</dbReference>
<evidence type="ECO:0000256" key="2">
    <source>
        <dbReference type="ARBA" id="ARBA00022490"/>
    </source>
</evidence>
<evidence type="ECO:0000313" key="14">
    <source>
        <dbReference type="Proteomes" id="UP001190452"/>
    </source>
</evidence>
<dbReference type="HAMAP" id="MF_01595">
    <property type="entry name" value="PNPase"/>
    <property type="match status" value="1"/>
</dbReference>
<dbReference type="FunFam" id="3.30.230.70:FF:000001">
    <property type="entry name" value="Polyribonucleotide nucleotidyltransferase"/>
    <property type="match status" value="1"/>
</dbReference>
<dbReference type="PIRSF" id="PIRSF005499">
    <property type="entry name" value="PNPase"/>
    <property type="match status" value="1"/>
</dbReference>
<dbReference type="FunFam" id="3.30.230.70:FF:000002">
    <property type="entry name" value="Polyribonucleotide nucleotidyltransferase"/>
    <property type="match status" value="1"/>
</dbReference>
<dbReference type="InterPro" id="IPR003029">
    <property type="entry name" value="S1_domain"/>
</dbReference>
<evidence type="ECO:0000313" key="11">
    <source>
        <dbReference type="EMBL" id="CAJ0680134.1"/>
    </source>
</evidence>
<keyword evidence="7 8" id="KW-0694">RNA-binding</keyword>
<dbReference type="GO" id="GO:0005829">
    <property type="term" value="C:cytosol"/>
    <property type="evidence" value="ECO:0007669"/>
    <property type="project" value="TreeGrafter"/>
</dbReference>
<evidence type="ECO:0000256" key="6">
    <source>
        <dbReference type="ARBA" id="ARBA00022842"/>
    </source>
</evidence>
<keyword evidence="5 8" id="KW-0479">Metal-binding</keyword>
<dbReference type="Proteomes" id="UP001190002">
    <property type="component" value="Unassembled WGS sequence"/>
</dbReference>
<dbReference type="InterPro" id="IPR027408">
    <property type="entry name" value="PNPase/RNase_PH_dom_sf"/>
</dbReference>
<dbReference type="InterPro" id="IPR012340">
    <property type="entry name" value="NA-bd_OB-fold"/>
</dbReference>
<dbReference type="Pfam" id="PF01138">
    <property type="entry name" value="RNase_PH"/>
    <property type="match status" value="2"/>
</dbReference>
<dbReference type="GO" id="GO:0000175">
    <property type="term" value="F:3'-5'-RNA exonuclease activity"/>
    <property type="evidence" value="ECO:0007669"/>
    <property type="project" value="TreeGrafter"/>
</dbReference>
<dbReference type="PANTHER" id="PTHR11252">
    <property type="entry name" value="POLYRIBONUCLEOTIDE NUCLEOTIDYLTRANSFERASE"/>
    <property type="match status" value="1"/>
</dbReference>
<dbReference type="PROSITE" id="PS50084">
    <property type="entry name" value="KH_TYPE_1"/>
    <property type="match status" value="1"/>
</dbReference>
<feature type="binding site" evidence="8">
    <location>
        <position position="494"/>
    </location>
    <ligand>
        <name>Mg(2+)</name>
        <dbReference type="ChEBI" id="CHEBI:18420"/>
    </ligand>
</feature>
<dbReference type="CDD" id="cd02393">
    <property type="entry name" value="KH-I_PNPase"/>
    <property type="match status" value="1"/>
</dbReference>
<comment type="cofactor">
    <cofactor evidence="8">
        <name>Mg(2+)</name>
        <dbReference type="ChEBI" id="CHEBI:18420"/>
    </cofactor>
</comment>
<evidence type="ECO:0000313" key="13">
    <source>
        <dbReference type="Proteomes" id="UP001190002"/>
    </source>
</evidence>
<dbReference type="Proteomes" id="UP001190452">
    <property type="component" value="Unassembled WGS sequence"/>
</dbReference>
<dbReference type="Pfam" id="PF03725">
    <property type="entry name" value="RNase_PH_C"/>
    <property type="match status" value="1"/>
</dbReference>
<dbReference type="GO" id="GO:0003723">
    <property type="term" value="F:RNA binding"/>
    <property type="evidence" value="ECO:0007669"/>
    <property type="project" value="UniProtKB-UniRule"/>
</dbReference>
<dbReference type="InterPro" id="IPR036456">
    <property type="entry name" value="PNPase_PH_RNA-bd_sf"/>
</dbReference>
<dbReference type="InterPro" id="IPR001247">
    <property type="entry name" value="ExoRNase_PH_dom1"/>
</dbReference>
<dbReference type="Gene3D" id="3.30.1370.10">
    <property type="entry name" value="K Homology domain, type 1"/>
    <property type="match status" value="1"/>
</dbReference>
<comment type="function">
    <text evidence="8">Involved in mRNA degradation. Catalyzes the phosphorolysis of single-stranded polyribonucleotides processively in the 3'- to 5'-direction.</text>
</comment>
<dbReference type="CDD" id="cd04472">
    <property type="entry name" value="S1_PNPase"/>
    <property type="match status" value="1"/>
</dbReference>
<dbReference type="EMBL" id="CATVXE010000002">
    <property type="protein sequence ID" value="CAJ0680134.1"/>
    <property type="molecule type" value="Genomic_DNA"/>
</dbReference>
<evidence type="ECO:0000256" key="7">
    <source>
        <dbReference type="ARBA" id="ARBA00022884"/>
    </source>
</evidence>
<keyword evidence="3 8" id="KW-0808">Transferase</keyword>
<dbReference type="InterPro" id="IPR004088">
    <property type="entry name" value="KH_dom_type_1"/>
</dbReference>
<dbReference type="PANTHER" id="PTHR11252:SF0">
    <property type="entry name" value="POLYRIBONUCLEOTIDE NUCLEOTIDYLTRANSFERASE 1, MITOCHONDRIAL"/>
    <property type="match status" value="1"/>
</dbReference>
<dbReference type="InterPro" id="IPR015847">
    <property type="entry name" value="ExoRNase_PH_dom2"/>
</dbReference>
<dbReference type="SUPFAM" id="SSF50249">
    <property type="entry name" value="Nucleic acid-binding proteins"/>
    <property type="match status" value="1"/>
</dbReference>
<feature type="region of interest" description="Disordered" evidence="9">
    <location>
        <begin position="690"/>
        <end position="725"/>
    </location>
</feature>
<dbReference type="FunFam" id="2.40.50.140:FF:000189">
    <property type="entry name" value="Polyribonucleotide nucleotidyltransferase, putative"/>
    <property type="match status" value="1"/>
</dbReference>
<dbReference type="SUPFAM" id="SSF55666">
    <property type="entry name" value="Ribonuclease PH domain 2-like"/>
    <property type="match status" value="2"/>
</dbReference>
<comment type="catalytic activity">
    <reaction evidence="8">
        <text>RNA(n+1) + phosphate = RNA(n) + a ribonucleoside 5'-diphosphate</text>
        <dbReference type="Rhea" id="RHEA:22096"/>
        <dbReference type="Rhea" id="RHEA-COMP:14527"/>
        <dbReference type="Rhea" id="RHEA-COMP:17342"/>
        <dbReference type="ChEBI" id="CHEBI:43474"/>
        <dbReference type="ChEBI" id="CHEBI:57930"/>
        <dbReference type="ChEBI" id="CHEBI:140395"/>
        <dbReference type="EC" id="2.7.7.8"/>
    </reaction>
</comment>
<dbReference type="SUPFAM" id="SSF54211">
    <property type="entry name" value="Ribosomal protein S5 domain 2-like"/>
    <property type="match status" value="2"/>
</dbReference>
<evidence type="ECO:0000256" key="8">
    <source>
        <dbReference type="HAMAP-Rule" id="MF_01595"/>
    </source>
</evidence>
<evidence type="ECO:0000256" key="1">
    <source>
        <dbReference type="ARBA" id="ARBA00007404"/>
    </source>
</evidence>
<gene>
    <name evidence="8 11" type="primary">pnp</name>
    <name evidence="12" type="ORF">R77569_00928</name>
    <name evidence="11" type="ORF">R77591_00685</name>
</gene>
<dbReference type="InterPro" id="IPR015848">
    <property type="entry name" value="PNPase_PH_RNA-bd_bac/org-type"/>
</dbReference>
<proteinExistence type="inferred from homology"/>
<dbReference type="InterPro" id="IPR020568">
    <property type="entry name" value="Ribosomal_Su5_D2-typ_SF"/>
</dbReference>
<feature type="binding site" evidence="8">
    <location>
        <position position="488"/>
    </location>
    <ligand>
        <name>Mg(2+)</name>
        <dbReference type="ChEBI" id="CHEBI:18420"/>
    </ligand>
</feature>
<dbReference type="InterPro" id="IPR012162">
    <property type="entry name" value="PNPase"/>
</dbReference>
<accession>A0AAD2EHV2</accession>
<dbReference type="AlphaFoldDB" id="A0AAD2EHV2"/>
<dbReference type="EC" id="2.7.7.8" evidence="8"/>
<dbReference type="Pfam" id="PF00013">
    <property type="entry name" value="KH_1"/>
    <property type="match status" value="1"/>
</dbReference>
<dbReference type="NCBIfam" id="TIGR03591">
    <property type="entry name" value="polynuc_phos"/>
    <property type="match status" value="1"/>
</dbReference>